<protein>
    <recommendedName>
        <fullName evidence="4">Secreted protein</fullName>
    </recommendedName>
</protein>
<feature type="signal peptide" evidence="1">
    <location>
        <begin position="1"/>
        <end position="20"/>
    </location>
</feature>
<evidence type="ECO:0000313" key="3">
    <source>
        <dbReference type="Proteomes" id="UP001244341"/>
    </source>
</evidence>
<gene>
    <name evidence="2" type="ORF">OEZ85_001694</name>
</gene>
<sequence length="191" mass="19810">MRASSAVVLLLLGVAPFTDATTSYPQQQQQQQQLRHLLTAQPSSSKQSSLTVAGPNCIEAFYNTTAQHYAKDESCKFLINQAFAATGQSGCPQGGTGKGSPTHQCMQKTAGALAAWVAYLTQCPLSNVLTGGKGFSCFQDMTSPSDFESYANGSTAAVAPVTRSSAVRSGPALEALWLCAAAAVLGAALIL</sequence>
<keyword evidence="1" id="KW-0732">Signal</keyword>
<keyword evidence="3" id="KW-1185">Reference proteome</keyword>
<dbReference type="Proteomes" id="UP001244341">
    <property type="component" value="Chromosome 6b"/>
</dbReference>
<feature type="chain" id="PRO_5046762622" description="Secreted protein" evidence="1">
    <location>
        <begin position="21"/>
        <end position="191"/>
    </location>
</feature>
<accession>A0ABY8U4R9</accession>
<evidence type="ECO:0000313" key="2">
    <source>
        <dbReference type="EMBL" id="WIA14986.1"/>
    </source>
</evidence>
<evidence type="ECO:0000256" key="1">
    <source>
        <dbReference type="SAM" id="SignalP"/>
    </source>
</evidence>
<name>A0ABY8U4R9_TETOB</name>
<organism evidence="2 3">
    <name type="scientific">Tetradesmus obliquus</name>
    <name type="common">Green alga</name>
    <name type="synonym">Acutodesmus obliquus</name>
    <dbReference type="NCBI Taxonomy" id="3088"/>
    <lineage>
        <taxon>Eukaryota</taxon>
        <taxon>Viridiplantae</taxon>
        <taxon>Chlorophyta</taxon>
        <taxon>core chlorophytes</taxon>
        <taxon>Chlorophyceae</taxon>
        <taxon>CS clade</taxon>
        <taxon>Sphaeropleales</taxon>
        <taxon>Scenedesmaceae</taxon>
        <taxon>Tetradesmus</taxon>
    </lineage>
</organism>
<reference evidence="2 3" key="1">
    <citation type="submission" date="2023-05" db="EMBL/GenBank/DDBJ databases">
        <title>A 100% complete, gapless, phased diploid assembly of the Scenedesmus obliquus UTEX 3031 genome.</title>
        <authorList>
            <person name="Biondi T.C."/>
            <person name="Hanschen E.R."/>
            <person name="Kwon T."/>
            <person name="Eng W."/>
            <person name="Kruse C.P.S."/>
            <person name="Koehler S.I."/>
            <person name="Kunde Y."/>
            <person name="Gleasner C.D."/>
            <person name="You Mak K.T."/>
            <person name="Polle J."/>
            <person name="Hovde B.T."/>
            <person name="Starkenburg S.R."/>
        </authorList>
    </citation>
    <scope>NUCLEOTIDE SEQUENCE [LARGE SCALE GENOMIC DNA]</scope>
    <source>
        <strain evidence="2 3">DOE0152z</strain>
    </source>
</reference>
<dbReference type="EMBL" id="CP126213">
    <property type="protein sequence ID" value="WIA14986.1"/>
    <property type="molecule type" value="Genomic_DNA"/>
</dbReference>
<proteinExistence type="predicted"/>
<evidence type="ECO:0008006" key="4">
    <source>
        <dbReference type="Google" id="ProtNLM"/>
    </source>
</evidence>